<organism evidence="3 4">
    <name type="scientific">Roseburia inulinivorans</name>
    <dbReference type="NCBI Taxonomy" id="360807"/>
    <lineage>
        <taxon>Bacteria</taxon>
        <taxon>Bacillati</taxon>
        <taxon>Bacillota</taxon>
        <taxon>Clostridia</taxon>
        <taxon>Lachnospirales</taxon>
        <taxon>Lachnospiraceae</taxon>
        <taxon>Roseburia</taxon>
    </lineage>
</organism>
<gene>
    <name evidence="3" type="ORF">DW707_02010</name>
</gene>
<proteinExistence type="inferred from homology"/>
<comment type="caution">
    <text evidence="3">The sequence shown here is derived from an EMBL/GenBank/DDBJ whole genome shotgun (WGS) entry which is preliminary data.</text>
</comment>
<dbReference type="InterPro" id="IPR001509">
    <property type="entry name" value="Epimerase_deHydtase"/>
</dbReference>
<dbReference type="PANTHER" id="PTHR43000">
    <property type="entry name" value="DTDP-D-GLUCOSE 4,6-DEHYDRATASE-RELATED"/>
    <property type="match status" value="1"/>
</dbReference>
<dbReference type="SUPFAM" id="SSF51735">
    <property type="entry name" value="NAD(P)-binding Rossmann-fold domains"/>
    <property type="match status" value="1"/>
</dbReference>
<accession>A0A3R6GX79</accession>
<dbReference type="InterPro" id="IPR020904">
    <property type="entry name" value="Sc_DH/Rdtase_CS"/>
</dbReference>
<evidence type="ECO:0000313" key="3">
    <source>
        <dbReference type="EMBL" id="RHF00003.1"/>
    </source>
</evidence>
<dbReference type="InterPro" id="IPR036291">
    <property type="entry name" value="NAD(P)-bd_dom_sf"/>
</dbReference>
<dbReference type="EMBL" id="QSKW01000002">
    <property type="protein sequence ID" value="RHF00003.1"/>
    <property type="molecule type" value="Genomic_DNA"/>
</dbReference>
<dbReference type="RefSeq" id="WP_118929689.1">
    <property type="nucleotide sequence ID" value="NZ_QSKW01000002.1"/>
</dbReference>
<dbReference type="Gene3D" id="3.40.50.720">
    <property type="entry name" value="NAD(P)-binding Rossmann-like Domain"/>
    <property type="match status" value="1"/>
</dbReference>
<protein>
    <submittedName>
        <fullName evidence="3">NAD(P)-dependent oxidoreductase</fullName>
    </submittedName>
</protein>
<evidence type="ECO:0000313" key="4">
    <source>
        <dbReference type="Proteomes" id="UP000286271"/>
    </source>
</evidence>
<sequence length="313" mass="34731">MKKAIVSGANGFVGSAVVKELSENGIEVIALCRGGHCNNIPQNEYVTIEEFELERIEELLIKLENAKADTFFHFAWAGSAGSKRADTNLQLKNAEWTVECLRMAKKIGCERFVNAGSIMESETIKAAYRDGNKPGLGYIYGSGKLAAHTMCRSVAADIGIDLVWAMITNAYGAGERSPRMVNTTIQKCIRGEAPQFTAGTQNYDFVYIDDVARAFRLIGEKGKPFHDYMIGSSNAKPLKQFLLEMKGAIAPELDFIFGDIPFTGINLSLEEFDCSKTEQDTGFRAEIGFTEGCIRTRDWWIEVLQEEKNDSEI</sequence>
<dbReference type="AlphaFoldDB" id="A0A3R6GX79"/>
<dbReference type="Gene3D" id="3.90.25.10">
    <property type="entry name" value="UDP-galactose 4-epimerase, domain 1"/>
    <property type="match status" value="1"/>
</dbReference>
<evidence type="ECO:0000259" key="2">
    <source>
        <dbReference type="Pfam" id="PF01370"/>
    </source>
</evidence>
<comment type="similarity">
    <text evidence="1">Belongs to the NAD(P)-dependent epimerase/dehydratase family.</text>
</comment>
<dbReference type="Proteomes" id="UP000286271">
    <property type="component" value="Unassembled WGS sequence"/>
</dbReference>
<name>A0A3R6GX79_9FIRM</name>
<feature type="domain" description="NAD-dependent epimerase/dehydratase" evidence="2">
    <location>
        <begin position="5"/>
        <end position="231"/>
    </location>
</feature>
<dbReference type="PROSITE" id="PS00061">
    <property type="entry name" value="ADH_SHORT"/>
    <property type="match status" value="1"/>
</dbReference>
<evidence type="ECO:0000256" key="1">
    <source>
        <dbReference type="ARBA" id="ARBA00007637"/>
    </source>
</evidence>
<dbReference type="Pfam" id="PF01370">
    <property type="entry name" value="Epimerase"/>
    <property type="match status" value="1"/>
</dbReference>
<reference evidence="3 4" key="1">
    <citation type="submission" date="2018-08" db="EMBL/GenBank/DDBJ databases">
        <title>A genome reference for cultivated species of the human gut microbiota.</title>
        <authorList>
            <person name="Zou Y."/>
            <person name="Xue W."/>
            <person name="Luo G."/>
        </authorList>
    </citation>
    <scope>NUCLEOTIDE SEQUENCE [LARGE SCALE GENOMIC DNA]</scope>
    <source>
        <strain evidence="3 4">AM27-11</strain>
    </source>
</reference>